<comment type="caution">
    <text evidence="1">The sequence shown here is derived from an EMBL/GenBank/DDBJ whole genome shotgun (WGS) entry which is preliminary data.</text>
</comment>
<dbReference type="AlphaFoldDB" id="A0A835D6S0"/>
<accession>A0A835D6S0</accession>
<sequence length="282" mass="29331">MPTPASAAHLGPRVPMPALHVPPIPATDLSRIQETNQSDPALNAIGRPSPNQPQIPNFADPYQHYHGLHQMQVPPPQNQAMAQPSTSKGVGTLENHQSGTFNPALPPGTLGIAFPLTLPSGTLDSAFSLGTSDPAFPPGTMDLALTSGILVHALPLGTLDLVLPLGTMDLALPSGTLDPVFPPGTSKPVFPPSTLDLAFPPSTLGPAFPPSTLDPVLPPGTFGSRLGPTGTFGEETLRLASRNIGSRLPWHIGSPRLSYRNIGSKPSAFPRGHIGSPLTFGT</sequence>
<dbReference type="OrthoDB" id="690068at2759"/>
<dbReference type="Proteomes" id="UP000655225">
    <property type="component" value="Unassembled WGS sequence"/>
</dbReference>
<evidence type="ECO:0000313" key="1">
    <source>
        <dbReference type="EMBL" id="KAF8392071.1"/>
    </source>
</evidence>
<gene>
    <name evidence="1" type="ORF">HHK36_022412</name>
</gene>
<protein>
    <submittedName>
        <fullName evidence="1">Uncharacterized protein</fullName>
    </submittedName>
</protein>
<proteinExistence type="predicted"/>
<dbReference type="EMBL" id="JABCRI010000016">
    <property type="protein sequence ID" value="KAF8392071.1"/>
    <property type="molecule type" value="Genomic_DNA"/>
</dbReference>
<evidence type="ECO:0000313" key="2">
    <source>
        <dbReference type="Proteomes" id="UP000655225"/>
    </source>
</evidence>
<organism evidence="1 2">
    <name type="scientific">Tetracentron sinense</name>
    <name type="common">Spur-leaf</name>
    <dbReference type="NCBI Taxonomy" id="13715"/>
    <lineage>
        <taxon>Eukaryota</taxon>
        <taxon>Viridiplantae</taxon>
        <taxon>Streptophyta</taxon>
        <taxon>Embryophyta</taxon>
        <taxon>Tracheophyta</taxon>
        <taxon>Spermatophyta</taxon>
        <taxon>Magnoliopsida</taxon>
        <taxon>Trochodendrales</taxon>
        <taxon>Trochodendraceae</taxon>
        <taxon>Tetracentron</taxon>
    </lineage>
</organism>
<name>A0A835D6S0_TETSI</name>
<reference evidence="1 2" key="1">
    <citation type="submission" date="2020-04" db="EMBL/GenBank/DDBJ databases">
        <title>Plant Genome Project.</title>
        <authorList>
            <person name="Zhang R.-G."/>
        </authorList>
    </citation>
    <scope>NUCLEOTIDE SEQUENCE [LARGE SCALE GENOMIC DNA]</scope>
    <source>
        <strain evidence="1">YNK0</strain>
        <tissue evidence="1">Leaf</tissue>
    </source>
</reference>
<keyword evidence="2" id="KW-1185">Reference proteome</keyword>